<evidence type="ECO:0000313" key="2">
    <source>
        <dbReference type="EMBL" id="MDC0684889.1"/>
    </source>
</evidence>
<comment type="caution">
    <text evidence="2">The sequence shown here is derived from an EMBL/GenBank/DDBJ whole genome shotgun (WGS) entry which is preliminary data.</text>
</comment>
<organism evidence="2 3">
    <name type="scientific">Sorangium atrum</name>
    <dbReference type="NCBI Taxonomy" id="2995308"/>
    <lineage>
        <taxon>Bacteria</taxon>
        <taxon>Pseudomonadati</taxon>
        <taxon>Myxococcota</taxon>
        <taxon>Polyangia</taxon>
        <taxon>Polyangiales</taxon>
        <taxon>Polyangiaceae</taxon>
        <taxon>Sorangium</taxon>
    </lineage>
</organism>
<feature type="region of interest" description="Disordered" evidence="1">
    <location>
        <begin position="75"/>
        <end position="124"/>
    </location>
</feature>
<evidence type="ECO:0000313" key="3">
    <source>
        <dbReference type="Proteomes" id="UP001217485"/>
    </source>
</evidence>
<dbReference type="SUPFAM" id="SSF53613">
    <property type="entry name" value="Ribokinase-like"/>
    <property type="match status" value="1"/>
</dbReference>
<feature type="compositionally biased region" description="Low complexity" evidence="1">
    <location>
        <begin position="112"/>
        <end position="124"/>
    </location>
</feature>
<accession>A0ABT5CEL9</accession>
<dbReference type="InterPro" id="IPR029056">
    <property type="entry name" value="Ribokinase-like"/>
</dbReference>
<proteinExistence type="predicted"/>
<protein>
    <recommendedName>
        <fullName evidence="4">Carbohydrate kinase PfkB domain-containing protein</fullName>
    </recommendedName>
</protein>
<dbReference type="Proteomes" id="UP001217485">
    <property type="component" value="Unassembled WGS sequence"/>
</dbReference>
<dbReference type="RefSeq" id="WP_272103017.1">
    <property type="nucleotide sequence ID" value="NZ_JAQNDK010000006.1"/>
</dbReference>
<name>A0ABT5CEL9_9BACT</name>
<sequence>MNRVAAQTFTAGGKGTHVAAFLAERAGRAGRVTTTGFLGSDDAAPFEALFRERGIEDRCLRLPGASRVDIKVVDRLGPEGPRGTDINLPGLVVPEAAPRDGLRGRQAGRGRAGAAARRAPPGAP</sequence>
<gene>
    <name evidence="2" type="ORF">POL72_44645</name>
</gene>
<dbReference type="PANTHER" id="PTHR46566">
    <property type="entry name" value="1-PHOSPHOFRUCTOKINASE-RELATED"/>
    <property type="match status" value="1"/>
</dbReference>
<dbReference type="EMBL" id="JAQNDK010000006">
    <property type="protein sequence ID" value="MDC0684889.1"/>
    <property type="molecule type" value="Genomic_DNA"/>
</dbReference>
<dbReference type="PANTHER" id="PTHR46566:SF5">
    <property type="entry name" value="1-PHOSPHOFRUCTOKINASE"/>
    <property type="match status" value="1"/>
</dbReference>
<reference evidence="2 3" key="1">
    <citation type="submission" date="2023-01" db="EMBL/GenBank/DDBJ databases">
        <title>Minimal conservation of predation-associated metabolite biosynthetic gene clusters underscores biosynthetic potential of Myxococcota including descriptions for ten novel species: Archangium lansinium sp. nov., Myxococcus landrumus sp. nov., Nannocystis bai.</title>
        <authorList>
            <person name="Ahearne A."/>
            <person name="Stevens C."/>
            <person name="Dowd S."/>
        </authorList>
    </citation>
    <scope>NUCLEOTIDE SEQUENCE [LARGE SCALE GENOMIC DNA]</scope>
    <source>
        <strain evidence="2 3">WIWO2</strain>
    </source>
</reference>
<evidence type="ECO:0008006" key="4">
    <source>
        <dbReference type="Google" id="ProtNLM"/>
    </source>
</evidence>
<evidence type="ECO:0000256" key="1">
    <source>
        <dbReference type="SAM" id="MobiDB-lite"/>
    </source>
</evidence>
<keyword evidence="3" id="KW-1185">Reference proteome</keyword>
<dbReference type="Gene3D" id="3.40.1190.20">
    <property type="match status" value="1"/>
</dbReference>